<gene>
    <name evidence="2" type="ORF">G9Q97_13955</name>
</gene>
<dbReference type="NCBIfam" id="TIGR03696">
    <property type="entry name" value="Rhs_assc_core"/>
    <property type="match status" value="1"/>
</dbReference>
<organism evidence="2 3">
    <name type="scientific">Cyclobacterium plantarum</name>
    <dbReference type="NCBI Taxonomy" id="2716263"/>
    <lineage>
        <taxon>Bacteria</taxon>
        <taxon>Pseudomonadati</taxon>
        <taxon>Bacteroidota</taxon>
        <taxon>Cytophagia</taxon>
        <taxon>Cytophagales</taxon>
        <taxon>Cyclobacteriaceae</taxon>
        <taxon>Cyclobacterium</taxon>
    </lineage>
</organism>
<comment type="caution">
    <text evidence="2">The sequence shown here is derived from an EMBL/GenBank/DDBJ whole genome shotgun (WGS) entry which is preliminary data.</text>
</comment>
<evidence type="ECO:0000259" key="1">
    <source>
        <dbReference type="Pfam" id="PF20041"/>
    </source>
</evidence>
<name>A0ABX0H7P8_9BACT</name>
<dbReference type="InterPro" id="IPR022385">
    <property type="entry name" value="Rhs_assc_core"/>
</dbReference>
<accession>A0ABX0H7P8</accession>
<dbReference type="EMBL" id="JAANYN010000005">
    <property type="protein sequence ID" value="NHE57915.1"/>
    <property type="molecule type" value="Genomic_DNA"/>
</dbReference>
<evidence type="ECO:0000313" key="2">
    <source>
        <dbReference type="EMBL" id="NHE57915.1"/>
    </source>
</evidence>
<sequence length="1385" mass="155623">MKTKLIYLAILTVFSWTDKSAIAQENSIRTFRPEVPLKATPSLEGSPSVKISTVYLDGLGRERQIVSQGAAPGGGDIVQPLHYDSFGRPDREYLPYVPITNNVPGAFRPDFEAEHASYYRQKYTGDAYGYQEIVYQSSDLLSPQTISPPGKAWRPGSGRETKFHERPNRAGEQVRIWTVNGDGLPLTKESYAAGELWVSSITDGEGIQSLIYTDKLGREILKKNQAGPNPSEAHAGWHCTYYIYDRMGDLRVVLPPKAVEILSDNWQRSRDMELAEGLYFLYRFDGKKRLIEKKIPGKAREEFLYDDRDRLVGSRDGNLALAGQWRYTKYDVHNRPVQTGIISDKRNRETLQKDLDPEGSQYLPGKPEIVPVTYGKTFPISSSDWQNRYQALRTIVPKPNFKFEPKGISNFPVEIDTSSDKPLAPEPFPREEGEILTRTFYDDYRNSKRAFQEKGTGISSLPASGLSTGKLVKDMASDQLMESVAHYDDMGRSVLTLSEHHLGGNIENSVKFDFRNRPLETQTQIHGSLALRYTDRYQYSPEGYLSAIYRRMGEEQETLLASYAYGLTGQMEEKHLGGLATFQYERHIQGWTNAIRPKSADPGLFSMTLTHETGPKPLFNGNISEMVWSGRDRQHRAYRFDYDPVGRLTAASYSVPGKNTEKDRYSLRGMRYDANGNLLGLIRHNRQGKNSFGEVDRLSYRYAPYSNLLESISDAVPDAGFAARDFSSAPVSGDYRYDPNGNLTASPDKGIKRIRYNHLDLPQEVVFDSGEKLQFAYSAEGQLLYRRLEKKGKMMERTDQLGELVLADGKPRQLLHPEGRAVWEKGNWVPEFFIRDHLGNVREVLRKPISSTVLASMEPGRGKEENKHFEGIDQTRQAGVEHNSTPGGSHSAWLNAGRGRMLGPARRQKVAIGEQIRLSVRGKYRDSRALSVKPETFLGSGAKDRLLDDLTEFGNAPVAVGNPVLWLSLADLLIKELQNKPVPEAYLLYVLYDSEGKLYRQEKRTLTKKAAGKHELLETNFYIEKDGYLEAFLVNETETDVWFDDFRVQTLSPLVVQEDHYDPWGLSLSGLEYRAEDRDKNNYKFNAGSFLLDRLGWYQTPNRLYDPVLGRFWGMDKLSDMYTSISPMAFGFNNPLLFSDPTGLAGDCDGCPEFQLPVVTVNSRPNRGYRMQLESQLQLMRQSRNPVYRNLGQTAYREGLQAARDLYQRGRKLHFSESEALASRNSRYLDGIGMMVSYGITGSMVAAFASPALVRGLVDGLGARVVQRMGMEAGLQMGMSLILRRDLAGVDYADILTTGVFGKSAFFGHALLDLDSSSGLSDSFGILGEKKSILASTIDGLVGGFNFGYGQLLNNSEIDRATINFISTFNGGARTLVGQVSTLDN</sequence>
<dbReference type="PANTHER" id="PTHR32305">
    <property type="match status" value="1"/>
</dbReference>
<proteinExistence type="predicted"/>
<dbReference type="Proteomes" id="UP000649799">
    <property type="component" value="Unassembled WGS sequence"/>
</dbReference>
<dbReference type="InterPro" id="IPR050708">
    <property type="entry name" value="T6SS_VgrG/RHS"/>
</dbReference>
<dbReference type="RefSeq" id="WP_166147819.1">
    <property type="nucleotide sequence ID" value="NZ_JAANYN010000005.1"/>
</dbReference>
<dbReference type="Gene3D" id="2.180.10.10">
    <property type="entry name" value="RHS repeat-associated core"/>
    <property type="match status" value="3"/>
</dbReference>
<dbReference type="PANTHER" id="PTHR32305:SF15">
    <property type="entry name" value="PROTEIN RHSA-RELATED"/>
    <property type="match status" value="1"/>
</dbReference>
<evidence type="ECO:0000313" key="3">
    <source>
        <dbReference type="Proteomes" id="UP000649799"/>
    </source>
</evidence>
<keyword evidence="3" id="KW-1185">Reference proteome</keyword>
<reference evidence="2 3" key="1">
    <citation type="submission" date="2020-03" db="EMBL/GenBank/DDBJ databases">
        <title>Cyclobacterium plantarum sp. nov., a marine bacterium isolated from a coastal-marine wetland.</title>
        <authorList>
            <person name="Sanchez-Porro C."/>
            <person name="Ventosa A."/>
            <person name="Amoozegar M."/>
        </authorList>
    </citation>
    <scope>NUCLEOTIDE SEQUENCE [LARGE SCALE GENOMIC DNA]</scope>
    <source>
        <strain evidence="2 3">GBPx2</strain>
    </source>
</reference>
<dbReference type="InterPro" id="IPR045619">
    <property type="entry name" value="DUF6443"/>
</dbReference>
<dbReference type="Pfam" id="PF20041">
    <property type="entry name" value="DUF6443"/>
    <property type="match status" value="1"/>
</dbReference>
<protein>
    <recommendedName>
        <fullName evidence="1">DUF6443 domain-containing protein</fullName>
    </recommendedName>
</protein>
<feature type="domain" description="DUF6443" evidence="1">
    <location>
        <begin position="34"/>
        <end position="163"/>
    </location>
</feature>